<proteinExistence type="predicted"/>
<feature type="compositionally biased region" description="Polar residues" evidence="1">
    <location>
        <begin position="44"/>
        <end position="54"/>
    </location>
</feature>
<feature type="region of interest" description="Disordered" evidence="1">
    <location>
        <begin position="31"/>
        <end position="54"/>
    </location>
</feature>
<reference evidence="2 3" key="1">
    <citation type="submission" date="2018-11" db="EMBL/GenBank/DDBJ databases">
        <title>Microbial catabolism of amino acid.</title>
        <authorList>
            <person name="Hibi M."/>
            <person name="Ogawa J."/>
        </authorList>
    </citation>
    <scope>NUCLEOTIDE SEQUENCE [LARGE SCALE GENOMIC DNA]</scope>
    <source>
        <strain evidence="2 3">C31-06</strain>
    </source>
</reference>
<dbReference type="Proteomes" id="UP000287519">
    <property type="component" value="Unassembled WGS sequence"/>
</dbReference>
<comment type="caution">
    <text evidence="2">The sequence shown here is derived from an EMBL/GenBank/DDBJ whole genome shotgun (WGS) entry which is preliminary data.</text>
</comment>
<keyword evidence="3" id="KW-1185">Reference proteome</keyword>
<dbReference type="AlphaFoldDB" id="A0A402CBQ8"/>
<gene>
    <name evidence="2" type="ORF">Rhow_004560</name>
</gene>
<evidence type="ECO:0000313" key="2">
    <source>
        <dbReference type="EMBL" id="GCE40917.1"/>
    </source>
</evidence>
<evidence type="ECO:0000313" key="3">
    <source>
        <dbReference type="Proteomes" id="UP000287519"/>
    </source>
</evidence>
<accession>A0A402CBQ8</accession>
<name>A0A402CBQ8_RHOWR</name>
<sequence length="54" mass="5437">MLNGADGLGEIATGLVGQGLAIFESLRAGVGQQQPSGQVPGSSTDRAQLNPRSE</sequence>
<organism evidence="2 3">
    <name type="scientific">Rhodococcus wratislaviensis</name>
    <name type="common">Tsukamurella wratislaviensis</name>
    <dbReference type="NCBI Taxonomy" id="44752"/>
    <lineage>
        <taxon>Bacteria</taxon>
        <taxon>Bacillati</taxon>
        <taxon>Actinomycetota</taxon>
        <taxon>Actinomycetes</taxon>
        <taxon>Mycobacteriales</taxon>
        <taxon>Nocardiaceae</taxon>
        <taxon>Rhodococcus</taxon>
    </lineage>
</organism>
<protein>
    <submittedName>
        <fullName evidence="2">Uncharacterized protein</fullName>
    </submittedName>
</protein>
<dbReference type="EMBL" id="BHYM01000038">
    <property type="protein sequence ID" value="GCE40917.1"/>
    <property type="molecule type" value="Genomic_DNA"/>
</dbReference>
<feature type="compositionally biased region" description="Low complexity" evidence="1">
    <location>
        <begin position="31"/>
        <end position="43"/>
    </location>
</feature>
<evidence type="ECO:0000256" key="1">
    <source>
        <dbReference type="SAM" id="MobiDB-lite"/>
    </source>
</evidence>